<dbReference type="GO" id="GO:0061630">
    <property type="term" value="F:ubiquitin protein ligase activity"/>
    <property type="evidence" value="ECO:0000318"/>
    <property type="project" value="GO_Central"/>
</dbReference>
<proteinExistence type="predicted"/>
<dbReference type="KEGG" id="smo:SELMODRAFT_270206"/>
<keyword evidence="8" id="KW-0833">Ubl conjugation pathway</keyword>
<dbReference type="EMBL" id="GL377565">
    <property type="protein sequence ID" value="EFJ38656.1"/>
    <property type="molecule type" value="Genomic_DNA"/>
</dbReference>
<dbReference type="InParanoid" id="D8QMX1"/>
<dbReference type="GO" id="GO:0006511">
    <property type="term" value="P:ubiquitin-dependent protein catabolic process"/>
    <property type="evidence" value="ECO:0000318"/>
    <property type="project" value="GO_Central"/>
</dbReference>
<comment type="subcellular location">
    <subcellularLocation>
        <location evidence="2">Membrane</location>
        <topology evidence="2">Multi-pass membrane protein</topology>
    </subcellularLocation>
</comment>
<keyword evidence="11 14" id="KW-0472">Membrane</keyword>
<reference evidence="16 17" key="1">
    <citation type="journal article" date="2011" name="Science">
        <title>The Selaginella genome identifies genetic changes associated with the evolution of vascular plants.</title>
        <authorList>
            <person name="Banks J.A."/>
            <person name="Nishiyama T."/>
            <person name="Hasebe M."/>
            <person name="Bowman J.L."/>
            <person name="Gribskov M."/>
            <person name="dePamphilis C."/>
            <person name="Albert V.A."/>
            <person name="Aono N."/>
            <person name="Aoyama T."/>
            <person name="Ambrose B.A."/>
            <person name="Ashton N.W."/>
            <person name="Axtell M.J."/>
            <person name="Barker E."/>
            <person name="Barker M.S."/>
            <person name="Bennetzen J.L."/>
            <person name="Bonawitz N.D."/>
            <person name="Chapple C."/>
            <person name="Cheng C."/>
            <person name="Correa L.G."/>
            <person name="Dacre M."/>
            <person name="DeBarry J."/>
            <person name="Dreyer I."/>
            <person name="Elias M."/>
            <person name="Engstrom E.M."/>
            <person name="Estelle M."/>
            <person name="Feng L."/>
            <person name="Finet C."/>
            <person name="Floyd S.K."/>
            <person name="Frommer W.B."/>
            <person name="Fujita T."/>
            <person name="Gramzow L."/>
            <person name="Gutensohn M."/>
            <person name="Harholt J."/>
            <person name="Hattori M."/>
            <person name="Heyl A."/>
            <person name="Hirai T."/>
            <person name="Hiwatashi Y."/>
            <person name="Ishikawa M."/>
            <person name="Iwata M."/>
            <person name="Karol K.G."/>
            <person name="Koehler B."/>
            <person name="Kolukisaoglu U."/>
            <person name="Kubo M."/>
            <person name="Kurata T."/>
            <person name="Lalonde S."/>
            <person name="Li K."/>
            <person name="Li Y."/>
            <person name="Litt A."/>
            <person name="Lyons E."/>
            <person name="Manning G."/>
            <person name="Maruyama T."/>
            <person name="Michael T.P."/>
            <person name="Mikami K."/>
            <person name="Miyazaki S."/>
            <person name="Morinaga S."/>
            <person name="Murata T."/>
            <person name="Mueller-Roeber B."/>
            <person name="Nelson D.R."/>
            <person name="Obara M."/>
            <person name="Oguri Y."/>
            <person name="Olmstead R.G."/>
            <person name="Onodera N."/>
            <person name="Petersen B.L."/>
            <person name="Pils B."/>
            <person name="Prigge M."/>
            <person name="Rensing S.A."/>
            <person name="Riano-Pachon D.M."/>
            <person name="Roberts A.W."/>
            <person name="Sato Y."/>
            <person name="Scheller H.V."/>
            <person name="Schulz B."/>
            <person name="Schulz C."/>
            <person name="Shakirov E.V."/>
            <person name="Shibagaki N."/>
            <person name="Shinohara N."/>
            <person name="Shippen D.E."/>
            <person name="Soerensen I."/>
            <person name="Sotooka R."/>
            <person name="Sugimoto N."/>
            <person name="Sugita M."/>
            <person name="Sumikawa N."/>
            <person name="Tanurdzic M."/>
            <person name="Theissen G."/>
            <person name="Ulvskov P."/>
            <person name="Wakazuki S."/>
            <person name="Weng J.K."/>
            <person name="Willats W.W."/>
            <person name="Wipf D."/>
            <person name="Wolf P.G."/>
            <person name="Yang L."/>
            <person name="Zimmer A.D."/>
            <person name="Zhu Q."/>
            <person name="Mitros T."/>
            <person name="Hellsten U."/>
            <person name="Loque D."/>
            <person name="Otillar R."/>
            <person name="Salamov A."/>
            <person name="Schmutz J."/>
            <person name="Shapiro H."/>
            <person name="Lindquist E."/>
            <person name="Lucas S."/>
            <person name="Rokhsar D."/>
            <person name="Grigoriev I.V."/>
        </authorList>
    </citation>
    <scope>NUCLEOTIDE SEQUENCE [LARGE SCALE GENOMIC DNA]</scope>
</reference>
<dbReference type="OMA" id="GWHEDSH"/>
<evidence type="ECO:0000256" key="3">
    <source>
        <dbReference type="ARBA" id="ARBA00012483"/>
    </source>
</evidence>
<keyword evidence="9" id="KW-0862">Zinc</keyword>
<dbReference type="InterPro" id="IPR013083">
    <property type="entry name" value="Znf_RING/FYVE/PHD"/>
</dbReference>
<keyword evidence="4" id="KW-0808">Transferase</keyword>
<evidence type="ECO:0000256" key="12">
    <source>
        <dbReference type="PROSITE-ProRule" id="PRU00175"/>
    </source>
</evidence>
<dbReference type="SUPFAM" id="SSF57850">
    <property type="entry name" value="RING/U-box"/>
    <property type="match status" value="1"/>
</dbReference>
<dbReference type="GO" id="GO:0016567">
    <property type="term" value="P:protein ubiquitination"/>
    <property type="evidence" value="ECO:0000318"/>
    <property type="project" value="GO_Central"/>
</dbReference>
<dbReference type="FunCoup" id="D8QMX1">
    <property type="interactions" value="1085"/>
</dbReference>
<keyword evidence="6" id="KW-0479">Metal-binding</keyword>
<keyword evidence="10 14" id="KW-1133">Transmembrane helix</keyword>
<dbReference type="Gene3D" id="3.30.40.10">
    <property type="entry name" value="Zinc/RING finger domain, C3HC4 (zinc finger)"/>
    <property type="match status" value="1"/>
</dbReference>
<evidence type="ECO:0000256" key="8">
    <source>
        <dbReference type="ARBA" id="ARBA00022786"/>
    </source>
</evidence>
<evidence type="ECO:0000313" key="17">
    <source>
        <dbReference type="Proteomes" id="UP000001514"/>
    </source>
</evidence>
<dbReference type="OrthoDB" id="8062037at2759"/>
<evidence type="ECO:0000256" key="4">
    <source>
        <dbReference type="ARBA" id="ARBA00022679"/>
    </source>
</evidence>
<dbReference type="GO" id="GO:0016020">
    <property type="term" value="C:membrane"/>
    <property type="evidence" value="ECO:0007669"/>
    <property type="project" value="UniProtKB-SubCell"/>
</dbReference>
<dbReference type="STRING" id="88036.D8QMX1"/>
<feature type="transmembrane region" description="Helical" evidence="14">
    <location>
        <begin position="62"/>
        <end position="81"/>
    </location>
</feature>
<evidence type="ECO:0000256" key="1">
    <source>
        <dbReference type="ARBA" id="ARBA00000900"/>
    </source>
</evidence>
<evidence type="ECO:0000256" key="7">
    <source>
        <dbReference type="ARBA" id="ARBA00022771"/>
    </source>
</evidence>
<feature type="domain" description="RING-type" evidence="15">
    <location>
        <begin position="211"/>
        <end position="252"/>
    </location>
</feature>
<evidence type="ECO:0000256" key="2">
    <source>
        <dbReference type="ARBA" id="ARBA00004141"/>
    </source>
</evidence>
<dbReference type="Proteomes" id="UP000001514">
    <property type="component" value="Unassembled WGS sequence"/>
</dbReference>
<keyword evidence="17" id="KW-1185">Reference proteome</keyword>
<dbReference type="SMART" id="SM00184">
    <property type="entry name" value="RING"/>
    <property type="match status" value="1"/>
</dbReference>
<organism evidence="17">
    <name type="scientific">Selaginella moellendorffii</name>
    <name type="common">Spikemoss</name>
    <dbReference type="NCBI Taxonomy" id="88036"/>
    <lineage>
        <taxon>Eukaryota</taxon>
        <taxon>Viridiplantae</taxon>
        <taxon>Streptophyta</taxon>
        <taxon>Embryophyta</taxon>
        <taxon>Tracheophyta</taxon>
        <taxon>Lycopodiopsida</taxon>
        <taxon>Selaginellales</taxon>
        <taxon>Selaginellaceae</taxon>
        <taxon>Selaginella</taxon>
    </lineage>
</organism>
<accession>D8QMX1</accession>
<dbReference type="PANTHER" id="PTHR45977">
    <property type="entry name" value="TARGET OF ERK KINASE MPK-1"/>
    <property type="match status" value="1"/>
</dbReference>
<feature type="region of interest" description="Disordered" evidence="13">
    <location>
        <begin position="172"/>
        <end position="202"/>
    </location>
</feature>
<dbReference type="HOGENOM" id="CLU_071713_0_0_1"/>
<gene>
    <name evidence="16" type="ORF">SELMODRAFT_270206</name>
</gene>
<dbReference type="eggNOG" id="KOG0800">
    <property type="taxonomic scope" value="Eukaryota"/>
</dbReference>
<evidence type="ECO:0000256" key="13">
    <source>
        <dbReference type="SAM" id="MobiDB-lite"/>
    </source>
</evidence>
<dbReference type="Pfam" id="PF13639">
    <property type="entry name" value="zf-RING_2"/>
    <property type="match status" value="1"/>
</dbReference>
<evidence type="ECO:0000256" key="11">
    <source>
        <dbReference type="ARBA" id="ARBA00023136"/>
    </source>
</evidence>
<comment type="catalytic activity">
    <reaction evidence="1">
        <text>S-ubiquitinyl-[E2 ubiquitin-conjugating enzyme]-L-cysteine + [acceptor protein]-L-lysine = [E2 ubiquitin-conjugating enzyme]-L-cysteine + N(6)-ubiquitinyl-[acceptor protein]-L-lysine.</text>
        <dbReference type="EC" id="2.3.2.27"/>
    </reaction>
</comment>
<name>D8QMX1_SELML</name>
<keyword evidence="5 14" id="KW-0812">Transmembrane</keyword>
<dbReference type="PROSITE" id="PS50089">
    <property type="entry name" value="ZF_RING_2"/>
    <property type="match status" value="1"/>
</dbReference>
<evidence type="ECO:0000256" key="9">
    <source>
        <dbReference type="ARBA" id="ARBA00022833"/>
    </source>
</evidence>
<dbReference type="AlphaFoldDB" id="D8QMX1"/>
<keyword evidence="7 12" id="KW-0863">Zinc-finger</keyword>
<evidence type="ECO:0000256" key="10">
    <source>
        <dbReference type="ARBA" id="ARBA00022989"/>
    </source>
</evidence>
<dbReference type="InterPro" id="IPR001841">
    <property type="entry name" value="Znf_RING"/>
</dbReference>
<dbReference type="Gramene" id="EFJ38656">
    <property type="protein sequence ID" value="EFJ38656"/>
    <property type="gene ID" value="SELMODRAFT_270206"/>
</dbReference>
<evidence type="ECO:0000259" key="15">
    <source>
        <dbReference type="PROSITE" id="PS50089"/>
    </source>
</evidence>
<evidence type="ECO:0000256" key="6">
    <source>
        <dbReference type="ARBA" id="ARBA00022723"/>
    </source>
</evidence>
<evidence type="ECO:0000256" key="14">
    <source>
        <dbReference type="SAM" id="Phobius"/>
    </source>
</evidence>
<evidence type="ECO:0000256" key="5">
    <source>
        <dbReference type="ARBA" id="ARBA00022692"/>
    </source>
</evidence>
<feature type="transmembrane region" description="Helical" evidence="14">
    <location>
        <begin position="37"/>
        <end position="56"/>
    </location>
</feature>
<dbReference type="PANTHER" id="PTHR45977:SF4">
    <property type="entry name" value="RING-TYPE DOMAIN-CONTAINING PROTEIN"/>
    <property type="match status" value="1"/>
</dbReference>
<dbReference type="EC" id="2.3.2.27" evidence="3"/>
<evidence type="ECO:0000313" key="16">
    <source>
        <dbReference type="EMBL" id="EFJ38656.1"/>
    </source>
</evidence>
<protein>
    <recommendedName>
        <fullName evidence="3">RING-type E3 ubiquitin transferase</fullName>
        <ecNumber evidence="3">2.3.2.27</ecNumber>
    </recommendedName>
</protein>
<sequence>MSFVFRGTRADIESGFHDFIPERRAVRFHGGGRPLNTNPVIIFITMFLLFMVLNSQPVSPNFLLWFGMAVFLITTSIRMYAMCQQIQAHANAAAVAATANGLIGHTELRLRMPPIAFATRGRLHGLRLQLALLDREFDELDYDALRALDPDNPPGVPALSEAEINSLPVHKYKPQKSQQGSSQQHQPQASSDPNKGSPSSSLDEKLEELTCSVCLEQVMEGEIVRTLPCLHQFHPHCIDQWLRQQATCPVCKFKMSTTN</sequence>
<dbReference type="GO" id="GO:0008270">
    <property type="term" value="F:zinc ion binding"/>
    <property type="evidence" value="ECO:0007669"/>
    <property type="project" value="UniProtKB-KW"/>
</dbReference>
<feature type="compositionally biased region" description="Low complexity" evidence="13">
    <location>
        <begin position="175"/>
        <end position="201"/>
    </location>
</feature>